<evidence type="ECO:0000313" key="2">
    <source>
        <dbReference type="EMBL" id="BCM25801.1"/>
    </source>
</evidence>
<dbReference type="Proteomes" id="UP000826722">
    <property type="component" value="Chromosome"/>
</dbReference>
<proteinExistence type="predicted"/>
<name>A0A8D5GCK9_9PROT</name>
<keyword evidence="3" id="KW-1185">Reference proteome</keyword>
<feature type="transmembrane region" description="Helical" evidence="1">
    <location>
        <begin position="20"/>
        <end position="45"/>
    </location>
</feature>
<sequence length="128" mass="14455">MTTSIISAKQQMRSAQAFAFFSSIAVVIPVLIFIWIAASIFVYAAVANHPNQRVRDYLIPAGYRFYGLVGTIVVIYNFSSQLAKWAGGYWSLAIIIWIAGILIVVPLAIRDIMRAEREPWQEMQLETE</sequence>
<protein>
    <recommendedName>
        <fullName evidence="4">Transmembrane protein</fullName>
    </recommendedName>
</protein>
<accession>A0A8D5GCK9</accession>
<evidence type="ECO:0000313" key="3">
    <source>
        <dbReference type="Proteomes" id="UP000826722"/>
    </source>
</evidence>
<dbReference type="AlphaFoldDB" id="A0A8D5GCK9"/>
<keyword evidence="1" id="KW-0472">Membrane</keyword>
<organism evidence="2 3">
    <name type="scientific">Methyloradius palustris</name>
    <dbReference type="NCBI Taxonomy" id="2778876"/>
    <lineage>
        <taxon>Bacteria</taxon>
        <taxon>Pseudomonadati</taxon>
        <taxon>Pseudomonadota</taxon>
        <taxon>Betaproteobacteria</taxon>
        <taxon>Nitrosomonadales</taxon>
        <taxon>Methylophilaceae</taxon>
        <taxon>Methyloradius</taxon>
    </lineage>
</organism>
<feature type="transmembrane region" description="Helical" evidence="1">
    <location>
        <begin position="57"/>
        <end position="76"/>
    </location>
</feature>
<keyword evidence="1" id="KW-1133">Transmembrane helix</keyword>
<reference evidence="2" key="1">
    <citation type="journal article" date="2021" name="Arch. Microbiol.">
        <title>Methyloradius palustris gen. nov., sp. nov., a methanol-oxidizing bacterium isolated from snow.</title>
        <authorList>
            <person name="Miyadera T."/>
            <person name="Kojima H."/>
            <person name="Fukui M."/>
        </authorList>
    </citation>
    <scope>NUCLEOTIDE SEQUENCE</scope>
    <source>
        <strain evidence="2">Zm11</strain>
    </source>
</reference>
<dbReference type="RefSeq" id="WP_221763854.1">
    <property type="nucleotide sequence ID" value="NZ_AP024110.1"/>
</dbReference>
<feature type="transmembrane region" description="Helical" evidence="1">
    <location>
        <begin position="88"/>
        <end position="109"/>
    </location>
</feature>
<dbReference type="EMBL" id="AP024110">
    <property type="protein sequence ID" value="BCM25801.1"/>
    <property type="molecule type" value="Genomic_DNA"/>
</dbReference>
<evidence type="ECO:0000256" key="1">
    <source>
        <dbReference type="SAM" id="Phobius"/>
    </source>
</evidence>
<evidence type="ECO:0008006" key="4">
    <source>
        <dbReference type="Google" id="ProtNLM"/>
    </source>
</evidence>
<gene>
    <name evidence="2" type="ORF">ZMTM_20600</name>
</gene>
<keyword evidence="1" id="KW-0812">Transmembrane</keyword>
<dbReference type="KEGG" id="mpau:ZMTM_20600"/>